<name>A0A172T7M6_9DEIO</name>
<dbReference type="Gene3D" id="3.40.50.200">
    <property type="entry name" value="Peptidase S8/S53 domain"/>
    <property type="match status" value="1"/>
</dbReference>
<reference evidence="4 5" key="1">
    <citation type="submission" date="2015-01" db="EMBL/GenBank/DDBJ databases">
        <title>Deinococcus puniceus/DY1/ whole genome sequencing.</title>
        <authorList>
            <person name="Kim M.K."/>
            <person name="Srinivasan S."/>
            <person name="Lee J.-J."/>
        </authorList>
    </citation>
    <scope>NUCLEOTIDE SEQUENCE [LARGE SCALE GENOMIC DNA]</scope>
    <source>
        <strain evidence="4 5">DY1</strain>
    </source>
</reference>
<gene>
    <name evidence="4" type="ORF">SU48_03870</name>
</gene>
<dbReference type="InterPro" id="IPR036852">
    <property type="entry name" value="Peptidase_S8/S53_dom_sf"/>
</dbReference>
<dbReference type="GO" id="GO:0006508">
    <property type="term" value="P:proteolysis"/>
    <property type="evidence" value="ECO:0007669"/>
    <property type="project" value="UniProtKB-KW"/>
</dbReference>
<dbReference type="InterPro" id="IPR023828">
    <property type="entry name" value="Peptidase_S8_Ser-AS"/>
</dbReference>
<dbReference type="KEGG" id="dpu:SU48_03870"/>
<accession>A0A172T7M6</accession>
<keyword evidence="5" id="KW-1185">Reference proteome</keyword>
<sequence length="74" mass="7949">MLPEGVLNTLPTVSAPGVFYFPSAPAQLALGDQRLAFWGTSFASPLVTGLLAEWMHSGETTVPSMWQDNVSLIK</sequence>
<dbReference type="EMBL" id="CP011387">
    <property type="protein sequence ID" value="ANE43045.1"/>
    <property type="molecule type" value="Genomic_DNA"/>
</dbReference>
<dbReference type="PATRIC" id="fig|1182568.3.peg.807"/>
<evidence type="ECO:0000313" key="5">
    <source>
        <dbReference type="Proteomes" id="UP000077363"/>
    </source>
</evidence>
<evidence type="ECO:0000256" key="1">
    <source>
        <dbReference type="ARBA" id="ARBA00022670"/>
    </source>
</evidence>
<protein>
    <recommendedName>
        <fullName evidence="6">Peptidase S8/S53 domain-containing protein</fullName>
    </recommendedName>
</protein>
<evidence type="ECO:0000313" key="4">
    <source>
        <dbReference type="EMBL" id="ANE43045.1"/>
    </source>
</evidence>
<keyword evidence="2" id="KW-0378">Hydrolase</keyword>
<keyword evidence="3" id="KW-0720">Serine protease</keyword>
<dbReference type="PROSITE" id="PS00138">
    <property type="entry name" value="SUBTILASE_SER"/>
    <property type="match status" value="1"/>
</dbReference>
<proteinExistence type="predicted"/>
<evidence type="ECO:0000256" key="2">
    <source>
        <dbReference type="ARBA" id="ARBA00022801"/>
    </source>
</evidence>
<dbReference type="Proteomes" id="UP000077363">
    <property type="component" value="Chromosome"/>
</dbReference>
<keyword evidence="1" id="KW-0645">Protease</keyword>
<evidence type="ECO:0008006" key="6">
    <source>
        <dbReference type="Google" id="ProtNLM"/>
    </source>
</evidence>
<evidence type="ECO:0000256" key="3">
    <source>
        <dbReference type="ARBA" id="ARBA00022825"/>
    </source>
</evidence>
<dbReference type="SUPFAM" id="SSF52743">
    <property type="entry name" value="Subtilisin-like"/>
    <property type="match status" value="1"/>
</dbReference>
<dbReference type="GO" id="GO:0004252">
    <property type="term" value="F:serine-type endopeptidase activity"/>
    <property type="evidence" value="ECO:0007669"/>
    <property type="project" value="InterPro"/>
</dbReference>
<dbReference type="AlphaFoldDB" id="A0A172T7M6"/>
<organism evidence="4 5">
    <name type="scientific">Deinococcus puniceus</name>
    <dbReference type="NCBI Taxonomy" id="1182568"/>
    <lineage>
        <taxon>Bacteria</taxon>
        <taxon>Thermotogati</taxon>
        <taxon>Deinococcota</taxon>
        <taxon>Deinococci</taxon>
        <taxon>Deinococcales</taxon>
        <taxon>Deinococcaceae</taxon>
        <taxon>Deinococcus</taxon>
    </lineage>
</organism>